<feature type="region of interest" description="Disordered" evidence="2">
    <location>
        <begin position="416"/>
        <end position="479"/>
    </location>
</feature>
<feature type="compositionally biased region" description="Acidic residues" evidence="2">
    <location>
        <begin position="421"/>
        <end position="460"/>
    </location>
</feature>
<dbReference type="OrthoDB" id="6157464at2759"/>
<feature type="region of interest" description="Disordered" evidence="2">
    <location>
        <begin position="297"/>
        <end position="404"/>
    </location>
</feature>
<feature type="domain" description="WH2" evidence="3">
    <location>
        <begin position="93"/>
        <end position="110"/>
    </location>
</feature>
<accession>E0VHQ7</accession>
<dbReference type="FunCoup" id="E0VHQ7">
    <property type="interactions" value="20"/>
</dbReference>
<feature type="compositionally biased region" description="Acidic residues" evidence="2">
    <location>
        <begin position="324"/>
        <end position="353"/>
    </location>
</feature>
<dbReference type="RefSeq" id="XP_002425681.1">
    <property type="nucleotide sequence ID" value="XM_002425636.1"/>
</dbReference>
<dbReference type="KEGG" id="phu:Phum_PHUM215310"/>
<feature type="compositionally biased region" description="Basic and acidic residues" evidence="2">
    <location>
        <begin position="354"/>
        <end position="364"/>
    </location>
</feature>
<organism>
    <name type="scientific">Pediculus humanus subsp. corporis</name>
    <name type="common">Body louse</name>
    <dbReference type="NCBI Taxonomy" id="121224"/>
    <lineage>
        <taxon>Eukaryota</taxon>
        <taxon>Metazoa</taxon>
        <taxon>Ecdysozoa</taxon>
        <taxon>Arthropoda</taxon>
        <taxon>Hexapoda</taxon>
        <taxon>Insecta</taxon>
        <taxon>Pterygota</taxon>
        <taxon>Neoptera</taxon>
        <taxon>Paraneoptera</taxon>
        <taxon>Psocodea</taxon>
        <taxon>Troctomorpha</taxon>
        <taxon>Phthiraptera</taxon>
        <taxon>Anoplura</taxon>
        <taxon>Pediculidae</taxon>
        <taxon>Pediculus</taxon>
    </lineage>
</organism>
<evidence type="ECO:0000259" key="3">
    <source>
        <dbReference type="PROSITE" id="PS51082"/>
    </source>
</evidence>
<dbReference type="eggNOG" id="ENOG502QVYP">
    <property type="taxonomic scope" value="Eukaryota"/>
</dbReference>
<keyword evidence="6" id="KW-1185">Reference proteome</keyword>
<evidence type="ECO:0000256" key="2">
    <source>
        <dbReference type="SAM" id="MobiDB-lite"/>
    </source>
</evidence>
<dbReference type="VEuPathDB" id="VectorBase:PHUM215310"/>
<dbReference type="Pfam" id="PF02205">
    <property type="entry name" value="WH2"/>
    <property type="match status" value="1"/>
</dbReference>
<dbReference type="HOGENOM" id="CLU_016633_0_0_1"/>
<protein>
    <recommendedName>
        <fullName evidence="3">WH2 domain-containing protein</fullName>
    </recommendedName>
</protein>
<evidence type="ECO:0000313" key="4">
    <source>
        <dbReference type="EMBL" id="EEB12943.1"/>
    </source>
</evidence>
<dbReference type="OMA" id="EEMKRMY"/>
<dbReference type="STRING" id="121224.E0VHQ7"/>
<dbReference type="GO" id="GO:0003779">
    <property type="term" value="F:actin binding"/>
    <property type="evidence" value="ECO:0007669"/>
    <property type="project" value="InterPro"/>
</dbReference>
<dbReference type="EnsemblMetazoa" id="PHUM215310-RA">
    <property type="protein sequence ID" value="PHUM215310-PA"/>
    <property type="gene ID" value="PHUM215310"/>
</dbReference>
<dbReference type="InterPro" id="IPR003124">
    <property type="entry name" value="WH2_dom"/>
</dbReference>
<keyword evidence="1" id="KW-0175">Coiled coil</keyword>
<gene>
    <name evidence="5" type="primary">8237486</name>
    <name evidence="4" type="ORF">Phum_PHUM215310</name>
</gene>
<reference evidence="5" key="3">
    <citation type="submission" date="2021-02" db="UniProtKB">
        <authorList>
            <consortium name="EnsemblMetazoa"/>
        </authorList>
    </citation>
    <scope>IDENTIFICATION</scope>
    <source>
        <strain evidence="5">USDA</strain>
    </source>
</reference>
<feature type="coiled-coil region" evidence="1">
    <location>
        <begin position="168"/>
        <end position="202"/>
    </location>
</feature>
<evidence type="ECO:0000256" key="1">
    <source>
        <dbReference type="SAM" id="Coils"/>
    </source>
</evidence>
<evidence type="ECO:0000313" key="5">
    <source>
        <dbReference type="EnsemblMetazoa" id="PHUM215310-PA"/>
    </source>
</evidence>
<feature type="compositionally biased region" description="Basic and acidic residues" evidence="2">
    <location>
        <begin position="371"/>
        <end position="404"/>
    </location>
</feature>
<dbReference type="InParanoid" id="E0VHQ7"/>
<dbReference type="Proteomes" id="UP000009046">
    <property type="component" value="Unassembled WGS sequence"/>
</dbReference>
<name>E0VHQ7_PEDHC</name>
<evidence type="ECO:0000313" key="6">
    <source>
        <dbReference type="Proteomes" id="UP000009046"/>
    </source>
</evidence>
<dbReference type="EMBL" id="AAZO01002474">
    <property type="status" value="NOT_ANNOTATED_CDS"/>
    <property type="molecule type" value="Genomic_DNA"/>
</dbReference>
<feature type="coiled-coil region" evidence="1">
    <location>
        <begin position="235"/>
        <end position="290"/>
    </location>
</feature>
<dbReference type="PROSITE" id="PS51082">
    <property type="entry name" value="WH2"/>
    <property type="match status" value="1"/>
</dbReference>
<sequence>MVKNLLYCRDHPSSCHNKINCPSLKSTLTPEKKQKLEALRSRPKKRPDWGNVMKEIESGRKLNHVKCNDRSAPLLPRVKAKGQFVYESERPNLHNQLLKQIETGIKLKPTKTNDRSKPFIEGLRKFRRQMTIEEQIQKSASMASLGIVEPEPDPLDEVDDIDKVRDDLQSTKQLLAMELKNKEALERENKKLVTKLLNLEVELEKEKFKTNKETPVESSDLQKVIIIIILNDAEIQTLREEAKKAKEMAEEMENKFHDINAQYDLLKLDLEESTQKNQRLEKQLKVAQAANLANLSGSQPLTKQPSKKIIHQNKIHETAVAPDSPEESEEEEEEETETETETESEDNGEDEEAQKERRLMRELKLLTAKLESYKRKEEVAKKERKALKEQMSKMQKAIKDEKKNYKVLQKEVDKMSKLLAEDDEEDVEEEEEIEDEEEESSEEEEEETEESESEESEGDLPESAPLEKKKINLQSRTKRHENLLSSLKKGNYLLKANVDRYKDELNKQKEMALTLQEDLNSVLAELG</sequence>
<reference evidence="4" key="1">
    <citation type="submission" date="2007-04" db="EMBL/GenBank/DDBJ databases">
        <title>Annotation of Pediculus humanus corporis strain USDA.</title>
        <authorList>
            <person name="Kirkness E."/>
            <person name="Hannick L."/>
            <person name="Hass B."/>
            <person name="Bruggner R."/>
            <person name="Lawson D."/>
            <person name="Bidwell S."/>
            <person name="Joardar V."/>
            <person name="Caler E."/>
            <person name="Walenz B."/>
            <person name="Inman J."/>
            <person name="Schobel S."/>
            <person name="Galinsky K."/>
            <person name="Amedeo P."/>
            <person name="Strausberg R."/>
        </authorList>
    </citation>
    <scope>NUCLEOTIDE SEQUENCE</scope>
    <source>
        <strain evidence="4">USDA</strain>
    </source>
</reference>
<dbReference type="GeneID" id="8237486"/>
<dbReference type="AlphaFoldDB" id="E0VHQ7"/>
<reference evidence="4" key="2">
    <citation type="submission" date="2007-04" db="EMBL/GenBank/DDBJ databases">
        <title>The genome of the human body louse.</title>
        <authorList>
            <consortium name="The Human Body Louse Genome Consortium"/>
            <person name="Kirkness E."/>
            <person name="Walenz B."/>
            <person name="Hass B."/>
            <person name="Bruggner R."/>
            <person name="Strausberg R."/>
        </authorList>
    </citation>
    <scope>NUCLEOTIDE SEQUENCE</scope>
    <source>
        <strain evidence="4">USDA</strain>
    </source>
</reference>
<dbReference type="CTD" id="8237486"/>
<proteinExistence type="predicted"/>
<dbReference type="EMBL" id="DS235171">
    <property type="protein sequence ID" value="EEB12943.1"/>
    <property type="molecule type" value="Genomic_DNA"/>
</dbReference>